<protein>
    <submittedName>
        <fullName evidence="1">Uncharacterized protein</fullName>
    </submittedName>
</protein>
<sequence>MKYLVFLINVLIISEACLAQENVKYNNIAEPQSRPHQITLDLISRGLTKFALELDRAVTQKDSRTSDNFVVAPACLQISLAMILLASKGKTFDEVSRVLGFDQTTDISQHSEMFHHILSGSIKDYQTKQSHNSTLPLVKFASGIFVENGFSLLDQYKSASKQLYDSEVRQVDFSRNGQQVKEFVNNWVRSKTLNKIKEALPSPPDQNTVALLLSTLYFKGLWMERFEDVFGRRLFKVEQNESVEIEMVKHTSYYPYNSNEELGFKIVGIPYKGSDTLMYIILPGAPGKSGLAKLKERLTAEIIEETLKRMEDKKLRVYLPKMTISRRQSLKDALISLGLSSLFSPNHADLSLLSSVGKKESTPPVETRGFQDLSNEQPSTPKPNNSKTTKKPQITTGSNKSTTPFQIIVPDEPVYNENNPIQTPDEPEIYPEDEPTNVVVYDDAISSHFEVHGPKSNIYQQIRKPATQEFFGARYKRDESSYPNLGIDDLRNHDELQNVGLYLSNLHHAVEISVDELGTEAAASATGTVEFRSAQPERFDVIQPFLFFIRQTSTKSILFWGSINKPTPNYPPGSWKMPKLFP</sequence>
<name>A0ACC2PG11_9HYME</name>
<accession>A0ACC2PG11</accession>
<proteinExistence type="predicted"/>
<dbReference type="Proteomes" id="UP001239111">
    <property type="component" value="Chromosome 1"/>
</dbReference>
<reference evidence="1" key="1">
    <citation type="submission" date="2023-04" db="EMBL/GenBank/DDBJ databases">
        <title>A chromosome-level genome assembly of the parasitoid wasp Eretmocerus hayati.</title>
        <authorList>
            <person name="Zhong Y."/>
            <person name="Liu S."/>
            <person name="Liu Y."/>
        </authorList>
    </citation>
    <scope>NUCLEOTIDE SEQUENCE</scope>
    <source>
        <strain evidence="1">ZJU_SS_LIU_2023</strain>
    </source>
</reference>
<gene>
    <name evidence="1" type="ORF">QAD02_018301</name>
</gene>
<organism evidence="1 2">
    <name type="scientific">Eretmocerus hayati</name>
    <dbReference type="NCBI Taxonomy" id="131215"/>
    <lineage>
        <taxon>Eukaryota</taxon>
        <taxon>Metazoa</taxon>
        <taxon>Ecdysozoa</taxon>
        <taxon>Arthropoda</taxon>
        <taxon>Hexapoda</taxon>
        <taxon>Insecta</taxon>
        <taxon>Pterygota</taxon>
        <taxon>Neoptera</taxon>
        <taxon>Endopterygota</taxon>
        <taxon>Hymenoptera</taxon>
        <taxon>Apocrita</taxon>
        <taxon>Proctotrupomorpha</taxon>
        <taxon>Chalcidoidea</taxon>
        <taxon>Aphelinidae</taxon>
        <taxon>Aphelininae</taxon>
        <taxon>Eretmocerus</taxon>
    </lineage>
</organism>
<dbReference type="EMBL" id="CM056741">
    <property type="protein sequence ID" value="KAJ8682509.1"/>
    <property type="molecule type" value="Genomic_DNA"/>
</dbReference>
<keyword evidence="2" id="KW-1185">Reference proteome</keyword>
<evidence type="ECO:0000313" key="2">
    <source>
        <dbReference type="Proteomes" id="UP001239111"/>
    </source>
</evidence>
<evidence type="ECO:0000313" key="1">
    <source>
        <dbReference type="EMBL" id="KAJ8682509.1"/>
    </source>
</evidence>
<comment type="caution">
    <text evidence="1">The sequence shown here is derived from an EMBL/GenBank/DDBJ whole genome shotgun (WGS) entry which is preliminary data.</text>
</comment>